<keyword evidence="14" id="KW-1185">Reference proteome</keyword>
<dbReference type="Gene3D" id="3.50.50.60">
    <property type="entry name" value="FAD/NAD(P)-binding domain"/>
    <property type="match status" value="1"/>
</dbReference>
<dbReference type="PANTHER" id="PTHR42923">
    <property type="entry name" value="PROTOPORPHYRINOGEN OXIDASE"/>
    <property type="match status" value="1"/>
</dbReference>
<dbReference type="NCBIfam" id="NF008845">
    <property type="entry name" value="PRK11883.1-5"/>
    <property type="match status" value="1"/>
</dbReference>
<name>A0A926NG67_9BACI</name>
<dbReference type="Gene3D" id="3.90.660.20">
    <property type="entry name" value="Protoporphyrinogen oxidase, mitochondrial, domain 2"/>
    <property type="match status" value="1"/>
</dbReference>
<evidence type="ECO:0000259" key="12">
    <source>
        <dbReference type="Pfam" id="PF01593"/>
    </source>
</evidence>
<sequence>MRKRNQHVTIIGGGLTGLSAAYYLKREIQNQQLEVELSLIEASPRLGGKIQTVRRNGFTIERGPDSFLERKESAPQLVKDLGLESKLVNNATGKSYVLANDKLHPMPEGAVMGIPTQIMPFVTTGLFSVGGKARAAADFLLPAKNINGDQSLGQFFRRRLGDQVVENLIEPLLSGIYAGDIDQLSLMSTFPQFYKVEQEHRSLILGLKKSTPKSNQTYKAERKKGIFQTVQGGLQTIIEAFEENLSDINLLKGTKVLDIKKSDDKYEITLSNGDKMESDSIILAAPHTVVPAILKDHALFDYFKAMPSTSVATVAMAFPKNAVRMDQEGTGFVISRNSDYTITACTWTHKKWPHTTPDDQVMLRAYVGKPGDQAIVDQPDDVIIKTVMDDLKRIISIDVDSPNFAYVTRWKQAMPQYHVGHKEKIKRIKDRMKDVYPGIFLSGASYEGIGLPDCIDQGKTAVQHVLQFLSEETNRVIS</sequence>
<dbReference type="InterPro" id="IPR004572">
    <property type="entry name" value="Protoporphyrinogen_oxidase"/>
</dbReference>
<dbReference type="AlphaFoldDB" id="A0A926NG67"/>
<dbReference type="InterPro" id="IPR002937">
    <property type="entry name" value="Amino_oxidase"/>
</dbReference>
<dbReference type="EMBL" id="JACXAI010000011">
    <property type="protein sequence ID" value="MBD1380696.1"/>
    <property type="molecule type" value="Genomic_DNA"/>
</dbReference>
<gene>
    <name evidence="13" type="primary">hemY</name>
    <name evidence="13" type="ORF">IC621_10690</name>
</gene>
<evidence type="ECO:0000313" key="13">
    <source>
        <dbReference type="EMBL" id="MBD1380696.1"/>
    </source>
</evidence>
<dbReference type="SUPFAM" id="SSF51905">
    <property type="entry name" value="FAD/NAD(P)-binding domain"/>
    <property type="match status" value="1"/>
</dbReference>
<keyword evidence="8 11" id="KW-0274">FAD</keyword>
<evidence type="ECO:0000256" key="2">
    <source>
        <dbReference type="ARBA" id="ARBA00001974"/>
    </source>
</evidence>
<evidence type="ECO:0000256" key="11">
    <source>
        <dbReference type="RuleBase" id="RU364052"/>
    </source>
</evidence>
<dbReference type="Pfam" id="PF01593">
    <property type="entry name" value="Amino_oxidase"/>
    <property type="match status" value="1"/>
</dbReference>
<dbReference type="GO" id="GO:0006783">
    <property type="term" value="P:heme biosynthetic process"/>
    <property type="evidence" value="ECO:0007669"/>
    <property type="project" value="UniProtKB-UniRule"/>
</dbReference>
<dbReference type="GO" id="GO:0004729">
    <property type="term" value="F:oxygen-dependent protoporphyrinogen oxidase activity"/>
    <property type="evidence" value="ECO:0007669"/>
    <property type="project" value="UniProtKB-UniRule"/>
</dbReference>
<comment type="cofactor">
    <cofactor evidence="2 11">
        <name>FAD</name>
        <dbReference type="ChEBI" id="CHEBI:57692"/>
    </cofactor>
</comment>
<comment type="catalytic activity">
    <reaction evidence="1">
        <text>coproporphyrinogen III + 3 O2 = coproporphyrin III + 3 H2O2</text>
        <dbReference type="Rhea" id="RHEA:43436"/>
        <dbReference type="ChEBI" id="CHEBI:15379"/>
        <dbReference type="ChEBI" id="CHEBI:16240"/>
        <dbReference type="ChEBI" id="CHEBI:57309"/>
        <dbReference type="ChEBI" id="CHEBI:131725"/>
        <dbReference type="EC" id="1.3.3.15"/>
    </reaction>
    <physiologicalReaction direction="left-to-right" evidence="1">
        <dbReference type="Rhea" id="RHEA:43437"/>
    </physiologicalReaction>
</comment>
<comment type="pathway">
    <text evidence="3 11">Porphyrin-containing compound metabolism; protoheme biosynthesis.</text>
</comment>
<dbReference type="Proteomes" id="UP000626844">
    <property type="component" value="Unassembled WGS sequence"/>
</dbReference>
<evidence type="ECO:0000256" key="7">
    <source>
        <dbReference type="ARBA" id="ARBA00022630"/>
    </source>
</evidence>
<comment type="subcellular location">
    <subcellularLocation>
        <location evidence="11">Cytoplasm</location>
    </subcellularLocation>
</comment>
<dbReference type="RefSeq" id="WP_191158287.1">
    <property type="nucleotide sequence ID" value="NZ_JACXAI010000011.1"/>
</dbReference>
<keyword evidence="11" id="KW-0963">Cytoplasm</keyword>
<evidence type="ECO:0000256" key="4">
    <source>
        <dbReference type="ARBA" id="ARBA00008310"/>
    </source>
</evidence>
<dbReference type="GO" id="GO:0005737">
    <property type="term" value="C:cytoplasm"/>
    <property type="evidence" value="ECO:0007669"/>
    <property type="project" value="UniProtKB-SubCell"/>
</dbReference>
<reference evidence="13" key="1">
    <citation type="submission" date="2020-09" db="EMBL/GenBank/DDBJ databases">
        <title>A novel bacterium of genus Bacillus, isolated from South China Sea.</title>
        <authorList>
            <person name="Huang H."/>
            <person name="Mo K."/>
            <person name="Hu Y."/>
        </authorList>
    </citation>
    <scope>NUCLEOTIDE SEQUENCE</scope>
    <source>
        <strain evidence="13">IB182487</strain>
    </source>
</reference>
<dbReference type="NCBIfam" id="TIGR00562">
    <property type="entry name" value="proto_IX_ox"/>
    <property type="match status" value="1"/>
</dbReference>
<dbReference type="InterPro" id="IPR050464">
    <property type="entry name" value="Zeta_carotene_desat/Oxidored"/>
</dbReference>
<keyword evidence="9 11" id="KW-0560">Oxidoreductase</keyword>
<evidence type="ECO:0000256" key="3">
    <source>
        <dbReference type="ARBA" id="ARBA00004744"/>
    </source>
</evidence>
<comment type="caution">
    <text evidence="13">The sequence shown here is derived from an EMBL/GenBank/DDBJ whole genome shotgun (WGS) entry which is preliminary data.</text>
</comment>
<evidence type="ECO:0000256" key="1">
    <source>
        <dbReference type="ARBA" id="ARBA00001755"/>
    </source>
</evidence>
<evidence type="ECO:0000256" key="10">
    <source>
        <dbReference type="ARBA" id="ARBA00023133"/>
    </source>
</evidence>
<organism evidence="13 14">
    <name type="scientific">Metabacillus arenae</name>
    <dbReference type="NCBI Taxonomy" id="2771434"/>
    <lineage>
        <taxon>Bacteria</taxon>
        <taxon>Bacillati</taxon>
        <taxon>Bacillota</taxon>
        <taxon>Bacilli</taxon>
        <taxon>Bacillales</taxon>
        <taxon>Bacillaceae</taxon>
        <taxon>Metabacillus</taxon>
    </lineage>
</organism>
<accession>A0A926NG67</accession>
<dbReference type="Gene3D" id="1.10.3110.10">
    <property type="entry name" value="protoporphyrinogen ix oxidase, domain 3"/>
    <property type="match status" value="1"/>
</dbReference>
<evidence type="ECO:0000256" key="9">
    <source>
        <dbReference type="ARBA" id="ARBA00023002"/>
    </source>
</evidence>
<keyword evidence="7 11" id="KW-0285">Flavoprotein</keyword>
<feature type="domain" description="Amine oxidase" evidence="12">
    <location>
        <begin position="15"/>
        <end position="466"/>
    </location>
</feature>
<evidence type="ECO:0000313" key="14">
    <source>
        <dbReference type="Proteomes" id="UP000626844"/>
    </source>
</evidence>
<keyword evidence="10 11" id="KW-0350">Heme biosynthesis</keyword>
<dbReference type="PANTHER" id="PTHR42923:SF3">
    <property type="entry name" value="PROTOPORPHYRINOGEN OXIDASE"/>
    <property type="match status" value="1"/>
</dbReference>
<evidence type="ECO:0000256" key="8">
    <source>
        <dbReference type="ARBA" id="ARBA00022827"/>
    </source>
</evidence>
<evidence type="ECO:0000256" key="5">
    <source>
        <dbReference type="ARBA" id="ARBA00012402"/>
    </source>
</evidence>
<proteinExistence type="inferred from homology"/>
<comment type="function">
    <text evidence="11">Involved in coproporphyrin-dependent heme b biosynthesis. Catalyzes the oxidation of coproporphyrinogen III to coproporphyrin III.</text>
</comment>
<comment type="similarity">
    <text evidence="4 11">Belongs to the protoporphyrinogen/coproporphyrinogen oxidase family. Coproporphyrinogen III oxidase subfamily.</text>
</comment>
<dbReference type="SUPFAM" id="SSF54373">
    <property type="entry name" value="FAD-linked reductases, C-terminal domain"/>
    <property type="match status" value="1"/>
</dbReference>
<protein>
    <recommendedName>
        <fullName evidence="6 11">Coproporphyrinogen III oxidase</fullName>
        <ecNumber evidence="5 11">1.3.3.15</ecNumber>
    </recommendedName>
</protein>
<evidence type="ECO:0000256" key="6">
    <source>
        <dbReference type="ARBA" id="ARBA00019046"/>
    </source>
</evidence>
<dbReference type="InterPro" id="IPR036188">
    <property type="entry name" value="FAD/NAD-bd_sf"/>
</dbReference>
<dbReference type="EC" id="1.3.3.15" evidence="5 11"/>